<keyword evidence="1" id="KW-0732">Signal</keyword>
<evidence type="ECO:0000313" key="2">
    <source>
        <dbReference type="EMBL" id="KGO92518.1"/>
    </source>
</evidence>
<proteinExistence type="predicted"/>
<evidence type="ECO:0000313" key="3">
    <source>
        <dbReference type="Proteomes" id="UP000030111"/>
    </source>
</evidence>
<dbReference type="OrthoDB" id="656959at2"/>
<comment type="caution">
    <text evidence="2">The sequence shown here is derived from an EMBL/GenBank/DDBJ whole genome shotgun (WGS) entry which is preliminary data.</text>
</comment>
<reference evidence="2 3" key="1">
    <citation type="submission" date="2013-09" db="EMBL/GenBank/DDBJ databases">
        <authorList>
            <person name="Zeng Z."/>
            <person name="Chen C."/>
        </authorList>
    </citation>
    <scope>NUCLEOTIDE SEQUENCE [LARGE SCALE GENOMIC DNA]</scope>
    <source>
        <strain evidence="2 3">WB 4.1-42</strain>
    </source>
</reference>
<dbReference type="RefSeq" id="WP_026991449.1">
    <property type="nucleotide sequence ID" value="NZ_AUGP01000029.1"/>
</dbReference>
<dbReference type="STRING" id="1121898.GCA_000422725_03482"/>
<feature type="chain" id="PRO_5001991646" evidence="1">
    <location>
        <begin position="21"/>
        <end position="170"/>
    </location>
</feature>
<name>A0A0A2MLZ9_9FLAO</name>
<sequence length="170" mass="19423">MQKILLALFIILTSSLSLHAQVSNFKDKLIAADSVVIVSHDYGYKINKNGKSGYWVRFVEKDSLNFKSVKERIKLDKSSVIHLYDSLTYSTTSDIESVSCYNPHHALLLYQKGQCYVVDICLQCRNYTISKDLTLPPGLLSNYKTWGKFRDFLSELNITYEIPATGKYGY</sequence>
<accession>A0A0A2MLZ9</accession>
<protein>
    <submittedName>
        <fullName evidence="2">Uncharacterized protein</fullName>
    </submittedName>
</protein>
<organism evidence="2 3">
    <name type="scientific">Flavobacterium subsaxonicum WB 4.1-42 = DSM 21790</name>
    <dbReference type="NCBI Taxonomy" id="1121898"/>
    <lineage>
        <taxon>Bacteria</taxon>
        <taxon>Pseudomonadati</taxon>
        <taxon>Bacteroidota</taxon>
        <taxon>Flavobacteriia</taxon>
        <taxon>Flavobacteriales</taxon>
        <taxon>Flavobacteriaceae</taxon>
        <taxon>Flavobacterium</taxon>
    </lineage>
</organism>
<gene>
    <name evidence="2" type="ORF">Q766_12100</name>
</gene>
<dbReference type="EMBL" id="JRLY01000009">
    <property type="protein sequence ID" value="KGO92518.1"/>
    <property type="molecule type" value="Genomic_DNA"/>
</dbReference>
<evidence type="ECO:0000256" key="1">
    <source>
        <dbReference type="SAM" id="SignalP"/>
    </source>
</evidence>
<keyword evidence="3" id="KW-1185">Reference proteome</keyword>
<feature type="signal peptide" evidence="1">
    <location>
        <begin position="1"/>
        <end position="20"/>
    </location>
</feature>
<dbReference type="Proteomes" id="UP000030111">
    <property type="component" value="Unassembled WGS sequence"/>
</dbReference>
<dbReference type="AlphaFoldDB" id="A0A0A2MLZ9"/>